<evidence type="ECO:0000313" key="11">
    <source>
        <dbReference type="Proteomes" id="UP000584325"/>
    </source>
</evidence>
<evidence type="ECO:0000256" key="6">
    <source>
        <dbReference type="RuleBase" id="RU361187"/>
    </source>
</evidence>
<reference evidence="8 11" key="2">
    <citation type="submission" date="2020-08" db="EMBL/GenBank/DDBJ databases">
        <title>Genomic Encyclopedia of Type Strains, Phase III (KMG-III): the genomes of soil and plant-associated and newly described type strains.</title>
        <authorList>
            <person name="Whitman W."/>
        </authorList>
    </citation>
    <scope>NUCLEOTIDE SEQUENCE [LARGE SCALE GENOMIC DNA]</scope>
    <source>
        <strain evidence="8 11">CECT 7753</strain>
    </source>
</reference>
<name>A0A4P8HMJ1_9BURK</name>
<accession>A0A4P8HMJ1</accession>
<evidence type="ECO:0000256" key="1">
    <source>
        <dbReference type="ARBA" id="ARBA00009865"/>
    </source>
</evidence>
<dbReference type="Proteomes" id="UP000584325">
    <property type="component" value="Unassembled WGS sequence"/>
</dbReference>
<evidence type="ECO:0000313" key="9">
    <source>
        <dbReference type="EMBL" id="QCP09560.1"/>
    </source>
</evidence>
<dbReference type="GO" id="GO:0009044">
    <property type="term" value="F:xylan 1,4-beta-xylosidase activity"/>
    <property type="evidence" value="ECO:0007669"/>
    <property type="project" value="UniProtKB-EC"/>
</dbReference>
<feature type="site" description="Important for catalytic activity, responsible for pKa modulation of the active site Glu and correct orientation of both the proton donor and substrate" evidence="5">
    <location>
        <position position="136"/>
    </location>
</feature>
<evidence type="ECO:0000313" key="8">
    <source>
        <dbReference type="EMBL" id="MBB3219476.1"/>
    </source>
</evidence>
<keyword evidence="2 6" id="KW-0378">Hydrolase</keyword>
<dbReference type="EC" id="3.2.1.37" evidence="8"/>
<dbReference type="Gene3D" id="2.60.120.200">
    <property type="match status" value="1"/>
</dbReference>
<feature type="active site" description="Proton acceptor" evidence="4">
    <location>
        <position position="13"/>
    </location>
</feature>
<feature type="domain" description="Beta-xylosidase C-terminal Concanavalin A-like" evidence="7">
    <location>
        <begin position="332"/>
        <end position="541"/>
    </location>
</feature>
<dbReference type="EMBL" id="JACHXS010000001">
    <property type="protein sequence ID" value="MBB3219476.1"/>
    <property type="molecule type" value="Genomic_DNA"/>
</dbReference>
<dbReference type="CDD" id="cd09000">
    <property type="entry name" value="GH43_SXA-like"/>
    <property type="match status" value="1"/>
</dbReference>
<evidence type="ECO:0000256" key="3">
    <source>
        <dbReference type="ARBA" id="ARBA00023295"/>
    </source>
</evidence>
<dbReference type="SUPFAM" id="SSF49899">
    <property type="entry name" value="Concanavalin A-like lectins/glucanases"/>
    <property type="match status" value="1"/>
</dbReference>
<dbReference type="SUPFAM" id="SSF75005">
    <property type="entry name" value="Arabinanase/levansucrase/invertase"/>
    <property type="match status" value="1"/>
</dbReference>
<keyword evidence="10" id="KW-1185">Reference proteome</keyword>
<dbReference type="InterPro" id="IPR051795">
    <property type="entry name" value="Glycosyl_Hydrlase_43"/>
</dbReference>
<dbReference type="InterPro" id="IPR041542">
    <property type="entry name" value="GH43_C2"/>
</dbReference>
<dbReference type="GO" id="GO:0005975">
    <property type="term" value="P:carbohydrate metabolic process"/>
    <property type="evidence" value="ECO:0007669"/>
    <property type="project" value="InterPro"/>
</dbReference>
<dbReference type="EMBL" id="CP040017">
    <property type="protein sequence ID" value="QCP09560.1"/>
    <property type="molecule type" value="Genomic_DNA"/>
</dbReference>
<dbReference type="Gene3D" id="2.115.10.20">
    <property type="entry name" value="Glycosyl hydrolase domain, family 43"/>
    <property type="match status" value="1"/>
</dbReference>
<evidence type="ECO:0000313" key="10">
    <source>
        <dbReference type="Proteomes" id="UP000298763"/>
    </source>
</evidence>
<dbReference type="InterPro" id="IPR013320">
    <property type="entry name" value="ConA-like_dom_sf"/>
</dbReference>
<dbReference type="Pfam" id="PF04616">
    <property type="entry name" value="Glyco_hydro_43"/>
    <property type="match status" value="1"/>
</dbReference>
<dbReference type="AlphaFoldDB" id="A0A4P8HMJ1"/>
<dbReference type="Pfam" id="PF17851">
    <property type="entry name" value="GH43_C2"/>
    <property type="match status" value="1"/>
</dbReference>
<gene>
    <name evidence="9" type="ORF">FCL38_03330</name>
    <name evidence="8" type="ORF">FHS02_000263</name>
</gene>
<feature type="active site" description="Proton donor" evidence="4">
    <location>
        <position position="195"/>
    </location>
</feature>
<evidence type="ECO:0000256" key="2">
    <source>
        <dbReference type="ARBA" id="ARBA00022801"/>
    </source>
</evidence>
<protein>
    <submittedName>
        <fullName evidence="9">Glycoside hydrolase family 43 protein</fullName>
    </submittedName>
    <submittedName>
        <fullName evidence="8">Xylan 1,4-beta-xylosidase</fullName>
        <ecNumber evidence="8">3.2.1.37</ecNumber>
    </submittedName>
</protein>
<proteinExistence type="inferred from homology"/>
<dbReference type="InterPro" id="IPR006710">
    <property type="entry name" value="Glyco_hydro_43"/>
</dbReference>
<organism evidence="8 11">
    <name type="scientific">Pseudoduganella umbonata</name>
    <dbReference type="NCBI Taxonomy" id="864828"/>
    <lineage>
        <taxon>Bacteria</taxon>
        <taxon>Pseudomonadati</taxon>
        <taxon>Pseudomonadota</taxon>
        <taxon>Betaproteobacteria</taxon>
        <taxon>Burkholderiales</taxon>
        <taxon>Oxalobacteraceae</taxon>
        <taxon>Telluria group</taxon>
        <taxon>Pseudoduganella</taxon>
    </lineage>
</organism>
<dbReference type="OrthoDB" id="8866236at2"/>
<dbReference type="PANTHER" id="PTHR42812">
    <property type="entry name" value="BETA-XYLOSIDASE"/>
    <property type="match status" value="1"/>
</dbReference>
<evidence type="ECO:0000259" key="7">
    <source>
        <dbReference type="Pfam" id="PF17851"/>
    </source>
</evidence>
<evidence type="ECO:0000256" key="4">
    <source>
        <dbReference type="PIRSR" id="PIRSR606710-1"/>
    </source>
</evidence>
<keyword evidence="3 6" id="KW-0326">Glycosidase</keyword>
<dbReference type="Proteomes" id="UP000298763">
    <property type="component" value="Chromosome"/>
</dbReference>
<dbReference type="InterPro" id="IPR023296">
    <property type="entry name" value="Glyco_hydro_beta-prop_sf"/>
</dbReference>
<dbReference type="PANTHER" id="PTHR42812:SF12">
    <property type="entry name" value="BETA-XYLOSIDASE-RELATED"/>
    <property type="match status" value="1"/>
</dbReference>
<dbReference type="RefSeq" id="WP_137312447.1">
    <property type="nucleotide sequence ID" value="NZ_CP040017.1"/>
</dbReference>
<evidence type="ECO:0000256" key="5">
    <source>
        <dbReference type="PIRSR" id="PIRSR606710-2"/>
    </source>
</evidence>
<reference evidence="9 10" key="1">
    <citation type="submission" date="2019-05" db="EMBL/GenBank/DDBJ databases">
        <title>Draft Genome Sequences of Six Type Strains of the Genus Massilia.</title>
        <authorList>
            <person name="Miess H."/>
            <person name="Frediansyhah A."/>
            <person name="Gross H."/>
        </authorList>
    </citation>
    <scope>NUCLEOTIDE SEQUENCE [LARGE SCALE GENOMIC DNA]</scope>
    <source>
        <strain evidence="9 10">DSMZ 26121</strain>
    </source>
</reference>
<sequence length="555" mass="61942">MIQNPILPGFNPDPSIVRVGDDYYIATSTFEWYPGVQIHHSRDLVNWRLLGRPLTRASQLNMLGAPDSCGVWAPCLTHADGLFWLIYTDVKRYGRTSTGGATGSASLRDFHNYLVTSPSIDGPWSDPVYLNSSGFDPSLFHDTDGRKYLLNQLWDHRPGGNRFNGIVAQEYSVAERRLVGRRENIFPGTAHGLTEAPHLYRRDGYYYLLTAEGGTGWNHGVTMARSRNLHGPYELHPDVTILSARQRPDAALQRAGHADLVETPDGRTWMVYLCGRPLRNRGTCTLGRETAIQPMAWGDDGWLRTVDGDGMPALRPPSPGLPEHRFAPAPVREHFDGGALPVDFQWLRTPWPDELFSLAARPGHLRLFGRESLGSTFRQALVARRQQSHCFSAATVVDFAPEHYQQQAGLVCYYNAAKFHYLYITHDETIGRHLRVMSSLPNHVQTDTFTAPVPLPASGPVELRVEVDEERLLFGWRLAGDEDDAGDRPWQWLPQQFDASILSDEANAPGQPNFTGTFVGIACQDMSGSGLHADVDWFGYRGRAYCADPKGLPVP</sequence>
<comment type="similarity">
    <text evidence="1 6">Belongs to the glycosyl hydrolase 43 family.</text>
</comment>